<dbReference type="CDD" id="cd00140">
    <property type="entry name" value="beta_clamp"/>
    <property type="match status" value="1"/>
</dbReference>
<evidence type="ECO:0000256" key="3">
    <source>
        <dbReference type="ARBA" id="ARBA00021035"/>
    </source>
</evidence>
<sequence>MDFVTVEGRALKSVMAALLSAADLRCKIPALACVKLSLSEAGLTLEATNLDLAVTARLDVIDGYGEWTMLLPVHQLEAIARVAGPMPMRIERGAPASIVLGDGEARYTLEALPAADFPQFPVEAGELVERFTNGMLPGLLAKVAPFVSYEETRYYLNGVYWHRGAHGACLVATDGHRLGRCNYTREPCADLKAIIPRDAINLISRHLQRCDISVHASKKPGQGLVFASEGLTIATKLIDGVYPDYERVVPSEGTFVLALKRPDILAGVARIAALGREKFWSIKFEAQDGRCAITRKIDAGAVIVPLSTDWPTQDGKAMAPFGLNGSCLAEMAHDCEGDIALGLTDPSAPILIRDQDPSMTRVLMPRRV</sequence>
<keyword evidence="7" id="KW-0235">DNA replication</keyword>
<dbReference type="InterPro" id="IPR022634">
    <property type="entry name" value="DNA_polIII_beta_N"/>
</dbReference>
<evidence type="ECO:0000259" key="13">
    <source>
        <dbReference type="Pfam" id="PF02767"/>
    </source>
</evidence>
<evidence type="ECO:0000256" key="11">
    <source>
        <dbReference type="ARBA" id="ARBA00033276"/>
    </source>
</evidence>
<feature type="domain" description="DNA polymerase III beta sliding clamp N-terminal" evidence="12">
    <location>
        <begin position="6"/>
        <end position="120"/>
    </location>
</feature>
<evidence type="ECO:0000256" key="8">
    <source>
        <dbReference type="ARBA" id="ARBA00022932"/>
    </source>
</evidence>
<evidence type="ECO:0000313" key="15">
    <source>
        <dbReference type="Proteomes" id="UP001596053"/>
    </source>
</evidence>
<evidence type="ECO:0000259" key="12">
    <source>
        <dbReference type="Pfam" id="PF00712"/>
    </source>
</evidence>
<keyword evidence="5" id="KW-0808">Transferase</keyword>
<keyword evidence="6" id="KW-0548">Nucleotidyltransferase</keyword>
<name>A0ABW0IZK4_9HYPH</name>
<evidence type="ECO:0000256" key="5">
    <source>
        <dbReference type="ARBA" id="ARBA00022679"/>
    </source>
</evidence>
<dbReference type="Pfam" id="PF00712">
    <property type="entry name" value="DNA_pol3_beta"/>
    <property type="match status" value="1"/>
</dbReference>
<dbReference type="PANTHER" id="PTHR30478">
    <property type="entry name" value="DNA POLYMERASE III SUBUNIT BETA"/>
    <property type="match status" value="1"/>
</dbReference>
<evidence type="ECO:0000256" key="10">
    <source>
        <dbReference type="ARBA" id="ARBA00030988"/>
    </source>
</evidence>
<dbReference type="Gene3D" id="3.10.150.10">
    <property type="entry name" value="DNA Polymerase III, subunit A, domain 2"/>
    <property type="match status" value="1"/>
</dbReference>
<comment type="caution">
    <text evidence="14">The sequence shown here is derived from an EMBL/GenBank/DDBJ whole genome shotgun (WGS) entry which is preliminary data.</text>
</comment>
<dbReference type="Pfam" id="PF02767">
    <property type="entry name" value="DNA_pol3_beta_2"/>
    <property type="match status" value="1"/>
</dbReference>
<dbReference type="InterPro" id="IPR001001">
    <property type="entry name" value="DNA_polIII_beta"/>
</dbReference>
<proteinExistence type="inferred from homology"/>
<gene>
    <name evidence="14" type="ORF">ACFPOB_26100</name>
</gene>
<reference evidence="15" key="1">
    <citation type="journal article" date="2019" name="Int. J. Syst. Evol. Microbiol.">
        <title>The Global Catalogue of Microorganisms (GCM) 10K type strain sequencing project: providing services to taxonomists for standard genome sequencing and annotation.</title>
        <authorList>
            <consortium name="The Broad Institute Genomics Platform"/>
            <consortium name="The Broad Institute Genome Sequencing Center for Infectious Disease"/>
            <person name="Wu L."/>
            <person name="Ma J."/>
        </authorList>
    </citation>
    <scope>NUCLEOTIDE SEQUENCE [LARGE SCALE GENOMIC DNA]</scope>
    <source>
        <strain evidence="15">NCAIM B.01391</strain>
    </source>
</reference>
<dbReference type="SMART" id="SM00480">
    <property type="entry name" value="POL3Bc"/>
    <property type="match status" value="1"/>
</dbReference>
<accession>A0ABW0IZK4</accession>
<evidence type="ECO:0000256" key="9">
    <source>
        <dbReference type="ARBA" id="ARBA00023125"/>
    </source>
</evidence>
<evidence type="ECO:0000256" key="2">
    <source>
        <dbReference type="ARBA" id="ARBA00010752"/>
    </source>
</evidence>
<organism evidence="14 15">
    <name type="scientific">Bosea eneae</name>
    <dbReference type="NCBI Taxonomy" id="151454"/>
    <lineage>
        <taxon>Bacteria</taxon>
        <taxon>Pseudomonadati</taxon>
        <taxon>Pseudomonadota</taxon>
        <taxon>Alphaproteobacteria</taxon>
        <taxon>Hyphomicrobiales</taxon>
        <taxon>Boseaceae</taxon>
        <taxon>Bosea</taxon>
    </lineage>
</organism>
<feature type="domain" description="DNA polymerase III beta sliding clamp central" evidence="13">
    <location>
        <begin position="139"/>
        <end position="244"/>
    </location>
</feature>
<dbReference type="SUPFAM" id="SSF55979">
    <property type="entry name" value="DNA clamp"/>
    <property type="match status" value="3"/>
</dbReference>
<keyword evidence="9" id="KW-0238">DNA-binding</keyword>
<dbReference type="Proteomes" id="UP001596053">
    <property type="component" value="Unassembled WGS sequence"/>
</dbReference>
<dbReference type="InterPro" id="IPR046938">
    <property type="entry name" value="DNA_clamp_sf"/>
</dbReference>
<keyword evidence="15" id="KW-1185">Reference proteome</keyword>
<keyword evidence="4" id="KW-0963">Cytoplasm</keyword>
<comment type="subcellular location">
    <subcellularLocation>
        <location evidence="1">Cytoplasm</location>
    </subcellularLocation>
</comment>
<dbReference type="RefSeq" id="WP_377801220.1">
    <property type="nucleotide sequence ID" value="NZ_JBHSLW010000056.1"/>
</dbReference>
<evidence type="ECO:0000256" key="4">
    <source>
        <dbReference type="ARBA" id="ARBA00022490"/>
    </source>
</evidence>
<keyword evidence="8" id="KW-0239">DNA-directed DNA polymerase</keyword>
<dbReference type="PANTHER" id="PTHR30478:SF0">
    <property type="entry name" value="BETA SLIDING CLAMP"/>
    <property type="match status" value="1"/>
</dbReference>
<protein>
    <recommendedName>
        <fullName evidence="3">Beta sliding clamp</fullName>
    </recommendedName>
    <alternativeName>
        <fullName evidence="11">Beta-clamp processivity factor</fullName>
    </alternativeName>
    <alternativeName>
        <fullName evidence="10">DNA polymerase III beta sliding clamp subunit</fullName>
    </alternativeName>
</protein>
<evidence type="ECO:0000256" key="1">
    <source>
        <dbReference type="ARBA" id="ARBA00004496"/>
    </source>
</evidence>
<comment type="similarity">
    <text evidence="2">Belongs to the beta sliding clamp family.</text>
</comment>
<evidence type="ECO:0000256" key="6">
    <source>
        <dbReference type="ARBA" id="ARBA00022695"/>
    </source>
</evidence>
<evidence type="ECO:0000313" key="14">
    <source>
        <dbReference type="EMBL" id="MFC5423026.1"/>
    </source>
</evidence>
<evidence type="ECO:0000256" key="7">
    <source>
        <dbReference type="ARBA" id="ARBA00022705"/>
    </source>
</evidence>
<dbReference type="InterPro" id="IPR022637">
    <property type="entry name" value="DNA_polIII_beta_cen"/>
</dbReference>
<dbReference type="EMBL" id="JBHSLW010000056">
    <property type="protein sequence ID" value="MFC5423026.1"/>
    <property type="molecule type" value="Genomic_DNA"/>
</dbReference>
<dbReference type="Gene3D" id="3.70.10.10">
    <property type="match status" value="1"/>
</dbReference>